<protein>
    <recommendedName>
        <fullName evidence="3">MmcQ/YjbR family DNA-binding protein</fullName>
    </recommendedName>
</protein>
<dbReference type="SUPFAM" id="SSF142906">
    <property type="entry name" value="YjbR-like"/>
    <property type="match status" value="1"/>
</dbReference>
<dbReference type="InterPro" id="IPR058532">
    <property type="entry name" value="YjbR/MT2646/Rv2570-like"/>
</dbReference>
<name>A0A6I6MK13_9CAUL</name>
<sequence>MAVTAARARKLALSLPDTAEVAHFDRAAFRTPRKIFATLAGDGADLNLMFDLATQEFFCEHAPQALAPHPSGWGKQGATWVDLKRVDEDTLLSALKAAHTLAAPTPKKVKKATVAKKRKR</sequence>
<accession>A0A6I6MK13</accession>
<evidence type="ECO:0008006" key="3">
    <source>
        <dbReference type="Google" id="ProtNLM"/>
    </source>
</evidence>
<proteinExistence type="predicted"/>
<dbReference type="InterPro" id="IPR038056">
    <property type="entry name" value="YjbR-like_sf"/>
</dbReference>
<dbReference type="EMBL" id="CP047045">
    <property type="protein sequence ID" value="QGZ93294.1"/>
    <property type="molecule type" value="Genomic_DNA"/>
</dbReference>
<dbReference type="Proteomes" id="UP000431269">
    <property type="component" value="Chromosome"/>
</dbReference>
<dbReference type="AlphaFoldDB" id="A0A6I6MK13"/>
<organism evidence="1 2">
    <name type="scientific">Terricaulis silvestris</name>
    <dbReference type="NCBI Taxonomy" id="2686094"/>
    <lineage>
        <taxon>Bacteria</taxon>
        <taxon>Pseudomonadati</taxon>
        <taxon>Pseudomonadota</taxon>
        <taxon>Alphaproteobacteria</taxon>
        <taxon>Caulobacterales</taxon>
        <taxon>Caulobacteraceae</taxon>
        <taxon>Terricaulis</taxon>
    </lineage>
</organism>
<dbReference type="RefSeq" id="WP_158764303.1">
    <property type="nucleotide sequence ID" value="NZ_CP047045.1"/>
</dbReference>
<evidence type="ECO:0000313" key="2">
    <source>
        <dbReference type="Proteomes" id="UP000431269"/>
    </source>
</evidence>
<dbReference type="Pfam" id="PF04237">
    <property type="entry name" value="YjbR"/>
    <property type="match status" value="1"/>
</dbReference>
<keyword evidence="2" id="KW-1185">Reference proteome</keyword>
<evidence type="ECO:0000313" key="1">
    <source>
        <dbReference type="EMBL" id="QGZ93294.1"/>
    </source>
</evidence>
<dbReference type="KEGG" id="tsv:DSM104635_00103"/>
<dbReference type="Gene3D" id="3.90.1150.30">
    <property type="match status" value="1"/>
</dbReference>
<gene>
    <name evidence="1" type="ORF">DSM104635_00103</name>
</gene>
<reference evidence="2" key="1">
    <citation type="submission" date="2019-12" db="EMBL/GenBank/DDBJ databases">
        <title>Complete genome of Terracaulis silvestris 0127_4.</title>
        <authorList>
            <person name="Vieira S."/>
            <person name="Riedel T."/>
            <person name="Sproer C."/>
            <person name="Pascual J."/>
            <person name="Boedeker C."/>
            <person name="Overmann J."/>
        </authorList>
    </citation>
    <scope>NUCLEOTIDE SEQUENCE [LARGE SCALE GENOMIC DNA]</scope>
    <source>
        <strain evidence="2">0127_4</strain>
    </source>
</reference>